<dbReference type="Proteomes" id="UP000280501">
    <property type="component" value="Unassembled WGS sequence"/>
</dbReference>
<dbReference type="Pfam" id="PF06947">
    <property type="entry name" value="DUF1290"/>
    <property type="match status" value="1"/>
</dbReference>
<feature type="transmembrane region" description="Helical" evidence="2">
    <location>
        <begin position="29"/>
        <end position="48"/>
    </location>
</feature>
<dbReference type="InterPro" id="IPR009709">
    <property type="entry name" value="DUF1290"/>
</dbReference>
<dbReference type="PIRSF" id="PIRSF018579">
    <property type="entry name" value="Sbp"/>
    <property type="match status" value="1"/>
</dbReference>
<evidence type="ECO:0000256" key="2">
    <source>
        <dbReference type="SAM" id="Phobius"/>
    </source>
</evidence>
<dbReference type="EMBL" id="RKQZ01000001">
    <property type="protein sequence ID" value="RPF21592.1"/>
    <property type="molecule type" value="Genomic_DNA"/>
</dbReference>
<evidence type="ECO:0000256" key="1">
    <source>
        <dbReference type="PIRNR" id="PIRNR018579"/>
    </source>
</evidence>
<feature type="transmembrane region" description="Helical" evidence="2">
    <location>
        <begin position="55"/>
        <end position="74"/>
    </location>
</feature>
<proteinExistence type="inferred from homology"/>
<dbReference type="GO" id="GO:0005886">
    <property type="term" value="C:plasma membrane"/>
    <property type="evidence" value="ECO:0007669"/>
    <property type="project" value="UniProtKB-SubCell"/>
</dbReference>
<comment type="subcellular location">
    <subcellularLocation>
        <location evidence="1">Cell membrane</location>
        <topology evidence="1">Multi-pass membrane protein</topology>
    </subcellularLocation>
</comment>
<keyword evidence="1" id="KW-1003">Cell membrane</keyword>
<accession>A0A3N4Z8C9</accession>
<comment type="caution">
    <text evidence="3">The sequence shown here is derived from an EMBL/GenBank/DDBJ whole genome shotgun (WGS) entry which is preliminary data.</text>
</comment>
<gene>
    <name evidence="3" type="ORF">EDD34_2223</name>
</gene>
<protein>
    <submittedName>
        <fullName evidence="3">Small basic protein</fullName>
    </submittedName>
</protein>
<dbReference type="RefSeq" id="WP_123814609.1">
    <property type="nucleotide sequence ID" value="NZ_RKQZ01000001.1"/>
</dbReference>
<organism evidence="3 4">
    <name type="scientific">Myceligenerans xiligouense</name>
    <dbReference type="NCBI Taxonomy" id="253184"/>
    <lineage>
        <taxon>Bacteria</taxon>
        <taxon>Bacillati</taxon>
        <taxon>Actinomycetota</taxon>
        <taxon>Actinomycetes</taxon>
        <taxon>Micrococcales</taxon>
        <taxon>Promicromonosporaceae</taxon>
        <taxon>Myceligenerans</taxon>
    </lineage>
</organism>
<evidence type="ECO:0000313" key="4">
    <source>
        <dbReference type="Proteomes" id="UP000280501"/>
    </source>
</evidence>
<keyword evidence="4" id="KW-1185">Reference proteome</keyword>
<comment type="similarity">
    <text evidence="1">Belongs to the sbp family.</text>
</comment>
<dbReference type="AlphaFoldDB" id="A0A3N4Z8C9"/>
<dbReference type="OrthoDB" id="9812056at2"/>
<keyword evidence="1 2" id="KW-0472">Membrane</keyword>
<feature type="transmembrane region" description="Helical" evidence="2">
    <location>
        <begin position="80"/>
        <end position="98"/>
    </location>
</feature>
<sequence length="110" mass="11477">MIPVIGLVVGVVAGLILQPTVPVALQPYLPIAVVAALDALAGGLRAALEGMFDDRVFLTSFLFNILIAAFIVFLGDQLGVGSQLSTAVVVVLGIRIFSNAASIRRNIFKA</sequence>
<keyword evidence="2" id="KW-1133">Transmembrane helix</keyword>
<evidence type="ECO:0000313" key="3">
    <source>
        <dbReference type="EMBL" id="RPF21592.1"/>
    </source>
</evidence>
<name>A0A3N4Z8C9_9MICO</name>
<reference evidence="3 4" key="1">
    <citation type="submission" date="2018-11" db="EMBL/GenBank/DDBJ databases">
        <title>Sequencing the genomes of 1000 actinobacteria strains.</title>
        <authorList>
            <person name="Klenk H.-P."/>
        </authorList>
    </citation>
    <scope>NUCLEOTIDE SEQUENCE [LARGE SCALE GENOMIC DNA]</scope>
    <source>
        <strain evidence="3 4">DSM 15700</strain>
    </source>
</reference>
<keyword evidence="1 2" id="KW-0812">Transmembrane</keyword>